<dbReference type="AlphaFoldDB" id="A0A1E5KU11"/>
<keyword evidence="5" id="KW-0560">Oxidoreductase</keyword>
<dbReference type="Pfam" id="PF03060">
    <property type="entry name" value="NMO"/>
    <property type="match status" value="1"/>
</dbReference>
<dbReference type="PANTHER" id="PTHR32332:SF18">
    <property type="entry name" value="2-NITROPROPANE DIOXYGENASE"/>
    <property type="match status" value="1"/>
</dbReference>
<dbReference type="PANTHER" id="PTHR32332">
    <property type="entry name" value="2-NITROPROPANE DIOXYGENASE"/>
    <property type="match status" value="1"/>
</dbReference>
<dbReference type="RefSeq" id="WP_069699682.1">
    <property type="nucleotide sequence ID" value="NZ_JAGGMA010000057.1"/>
</dbReference>
<sequence length="353" mass="38563">MSLKPLVIDKLVAKVPIIQGGMGIGISLANLAGAVGKEGGIGILSTAQIGYQEEIFEKSPMRANMEAIKKQFDKAKEIAKGGLIGFNIMAATFHYDRYVKRCVEVGADVIISGAGLPINLPELVKGSDTKIAPIVSSNKATKVLLGLWKKRYNATADFIVIEGPKAGGHLGFKAETLKESIETMDAEVVKIIETVKTFEEEFNRKIPVVFAGGVFNRSDIDHYLSLGCSGVQMATRFVVTEECDAPDAFKDSYISAEEDDITIIKSPVGMPGRAIKNQFTERIQHEQIPIEKCRSCLSYKHCDRETIPYCISETLLNAVTKDPQHALVFAGANAYRLKEKTTVKAIFEELTAD</sequence>
<evidence type="ECO:0000256" key="5">
    <source>
        <dbReference type="ARBA" id="ARBA00023002"/>
    </source>
</evidence>
<keyword evidence="7" id="KW-1185">Reference proteome</keyword>
<accession>A0A1E5KU11</accession>
<dbReference type="Gene3D" id="3.20.20.70">
    <property type="entry name" value="Aldolase class I"/>
    <property type="match status" value="1"/>
</dbReference>
<organism evidence="6 7">
    <name type="scientific">Enterococcus rivorum</name>
    <dbReference type="NCBI Taxonomy" id="762845"/>
    <lineage>
        <taxon>Bacteria</taxon>
        <taxon>Bacillati</taxon>
        <taxon>Bacillota</taxon>
        <taxon>Bacilli</taxon>
        <taxon>Lactobacillales</taxon>
        <taxon>Enterococcaceae</taxon>
        <taxon>Enterococcus</taxon>
    </lineage>
</organism>
<comment type="function">
    <text evidence="1">Nitronate monooxygenase that uses molecular oxygen to catalyze the oxidative denitrification of alkyl nitronates. Acts on propionate 3-nitronate (P3N), the presumed physiological substrate. Probably functions in the detoxification of P3N, a metabolic poison produced by plants and fungi as a defense mechanism.</text>
</comment>
<evidence type="ECO:0000256" key="3">
    <source>
        <dbReference type="ARBA" id="ARBA00022630"/>
    </source>
</evidence>
<name>A0A1E5KU11_9ENTE</name>
<dbReference type="STRING" id="762845.BCR26_16890"/>
<dbReference type="Proteomes" id="UP000095256">
    <property type="component" value="Unassembled WGS sequence"/>
</dbReference>
<keyword evidence="3" id="KW-0285">Flavoprotein</keyword>
<dbReference type="GO" id="GO:0051213">
    <property type="term" value="F:dioxygenase activity"/>
    <property type="evidence" value="ECO:0007669"/>
    <property type="project" value="UniProtKB-KW"/>
</dbReference>
<dbReference type="InterPro" id="IPR013785">
    <property type="entry name" value="Aldolase_TIM"/>
</dbReference>
<evidence type="ECO:0000313" key="6">
    <source>
        <dbReference type="EMBL" id="OEH81353.1"/>
    </source>
</evidence>
<protein>
    <recommendedName>
        <fullName evidence="2">Probable nitronate monooxygenase</fullName>
    </recommendedName>
</protein>
<dbReference type="SUPFAM" id="SSF51412">
    <property type="entry name" value="Inosine monophosphate dehydrogenase (IMPDH)"/>
    <property type="match status" value="1"/>
</dbReference>
<dbReference type="GO" id="GO:0018580">
    <property type="term" value="F:nitronate monooxygenase activity"/>
    <property type="evidence" value="ECO:0007669"/>
    <property type="project" value="InterPro"/>
</dbReference>
<dbReference type="InterPro" id="IPR004136">
    <property type="entry name" value="NMO"/>
</dbReference>
<proteinExistence type="predicted"/>
<keyword evidence="4" id="KW-0288">FMN</keyword>
<evidence type="ECO:0000256" key="4">
    <source>
        <dbReference type="ARBA" id="ARBA00022643"/>
    </source>
</evidence>
<comment type="caution">
    <text evidence="6">The sequence shown here is derived from an EMBL/GenBank/DDBJ whole genome shotgun (WGS) entry which is preliminary data.</text>
</comment>
<dbReference type="CDD" id="cd04730">
    <property type="entry name" value="NPD_like"/>
    <property type="match status" value="1"/>
</dbReference>
<gene>
    <name evidence="6" type="ORF">BCR26_16890</name>
</gene>
<evidence type="ECO:0000313" key="7">
    <source>
        <dbReference type="Proteomes" id="UP000095256"/>
    </source>
</evidence>
<evidence type="ECO:0000256" key="1">
    <source>
        <dbReference type="ARBA" id="ARBA00003535"/>
    </source>
</evidence>
<dbReference type="OrthoDB" id="9778912at2"/>
<evidence type="ECO:0000256" key="2">
    <source>
        <dbReference type="ARBA" id="ARBA00013457"/>
    </source>
</evidence>
<reference evidence="6 7" key="1">
    <citation type="submission" date="2016-09" db="EMBL/GenBank/DDBJ databases">
        <authorList>
            <person name="Capua I."/>
            <person name="De Benedictis P."/>
            <person name="Joannis T."/>
            <person name="Lombin L.H."/>
            <person name="Cattoli G."/>
        </authorList>
    </citation>
    <scope>NUCLEOTIDE SEQUENCE [LARGE SCALE GENOMIC DNA]</scope>
    <source>
        <strain evidence="6 7">LMG 25899</strain>
    </source>
</reference>
<keyword evidence="6" id="KW-0223">Dioxygenase</keyword>
<dbReference type="EMBL" id="MIEK01000050">
    <property type="protein sequence ID" value="OEH81353.1"/>
    <property type="molecule type" value="Genomic_DNA"/>
</dbReference>